<dbReference type="InterPro" id="IPR050595">
    <property type="entry name" value="Bact_response_regulator"/>
</dbReference>
<keyword evidence="5" id="KW-1185">Reference proteome</keyword>
<evidence type="ECO:0000313" key="5">
    <source>
        <dbReference type="Proteomes" id="UP001241605"/>
    </source>
</evidence>
<accession>A0ABY8QCC1</accession>
<sequence length="132" mass="14253">MPHLIIADDNSQFLDLLTTYCQSTGWTVETCLDGDALAQTVMGGTEPALVLIDIKMPNVDGIEVIEHLQKAQRPIRIRFMTGGDSAPLIAAGLIASARDMSVGRSMFKPVGKEEFVRILNEEAGKLAQLSAP</sequence>
<dbReference type="SUPFAM" id="SSF52172">
    <property type="entry name" value="CheY-like"/>
    <property type="match status" value="1"/>
</dbReference>
<dbReference type="Proteomes" id="UP001241605">
    <property type="component" value="Chromosome"/>
</dbReference>
<dbReference type="InterPro" id="IPR001789">
    <property type="entry name" value="Sig_transdc_resp-reg_receiver"/>
</dbReference>
<gene>
    <name evidence="4" type="ORF">QF118_09865</name>
</gene>
<name>A0ABY8QCC1_9RHOB</name>
<dbReference type="CDD" id="cd00156">
    <property type="entry name" value="REC"/>
    <property type="match status" value="1"/>
</dbReference>
<dbReference type="Gene3D" id="3.40.50.2300">
    <property type="match status" value="1"/>
</dbReference>
<dbReference type="PROSITE" id="PS50110">
    <property type="entry name" value="RESPONSE_REGULATORY"/>
    <property type="match status" value="1"/>
</dbReference>
<dbReference type="PANTHER" id="PTHR44591">
    <property type="entry name" value="STRESS RESPONSE REGULATOR PROTEIN 1"/>
    <property type="match status" value="1"/>
</dbReference>
<dbReference type="EMBL" id="CP124616">
    <property type="protein sequence ID" value="WGW02264.1"/>
    <property type="molecule type" value="Genomic_DNA"/>
</dbReference>
<organism evidence="4 5">
    <name type="scientific">Tropicibacter oceani</name>
    <dbReference type="NCBI Taxonomy" id="3058420"/>
    <lineage>
        <taxon>Bacteria</taxon>
        <taxon>Pseudomonadati</taxon>
        <taxon>Pseudomonadota</taxon>
        <taxon>Alphaproteobacteria</taxon>
        <taxon>Rhodobacterales</taxon>
        <taxon>Roseobacteraceae</taxon>
        <taxon>Tropicibacter</taxon>
    </lineage>
</organism>
<dbReference type="InterPro" id="IPR011006">
    <property type="entry name" value="CheY-like_superfamily"/>
</dbReference>
<dbReference type="Pfam" id="PF00072">
    <property type="entry name" value="Response_reg"/>
    <property type="match status" value="1"/>
</dbReference>
<proteinExistence type="predicted"/>
<dbReference type="PANTHER" id="PTHR44591:SF3">
    <property type="entry name" value="RESPONSE REGULATORY DOMAIN-CONTAINING PROTEIN"/>
    <property type="match status" value="1"/>
</dbReference>
<reference evidence="4 5" key="1">
    <citation type="submission" date="2023-05" db="EMBL/GenBank/DDBJ databases">
        <title>YMD87, complete Genome.</title>
        <authorList>
            <person name="Zhang J."/>
            <person name="Xu X."/>
        </authorList>
    </citation>
    <scope>NUCLEOTIDE SEQUENCE [LARGE SCALE GENOMIC DNA]</scope>
    <source>
        <strain evidence="4 5">YMD87</strain>
    </source>
</reference>
<protein>
    <submittedName>
        <fullName evidence="4">Response regulator</fullName>
    </submittedName>
</protein>
<dbReference type="RefSeq" id="WP_282298897.1">
    <property type="nucleotide sequence ID" value="NZ_CP124616.1"/>
</dbReference>
<dbReference type="SMART" id="SM00448">
    <property type="entry name" value="REC"/>
    <property type="match status" value="1"/>
</dbReference>
<evidence type="ECO:0000259" key="3">
    <source>
        <dbReference type="PROSITE" id="PS50110"/>
    </source>
</evidence>
<feature type="modified residue" description="4-aspartylphosphate" evidence="2">
    <location>
        <position position="53"/>
    </location>
</feature>
<evidence type="ECO:0000313" key="4">
    <source>
        <dbReference type="EMBL" id="WGW02264.1"/>
    </source>
</evidence>
<evidence type="ECO:0000256" key="1">
    <source>
        <dbReference type="ARBA" id="ARBA00022553"/>
    </source>
</evidence>
<feature type="domain" description="Response regulatory" evidence="3">
    <location>
        <begin position="3"/>
        <end position="123"/>
    </location>
</feature>
<evidence type="ECO:0000256" key="2">
    <source>
        <dbReference type="PROSITE-ProRule" id="PRU00169"/>
    </source>
</evidence>
<keyword evidence="1 2" id="KW-0597">Phosphoprotein</keyword>